<protein>
    <submittedName>
        <fullName evidence="1">mRNA, partial cds, clone: RAFL21-78-P06</fullName>
    </submittedName>
</protein>
<proteinExistence type="evidence at transcript level"/>
<reference evidence="1" key="1">
    <citation type="submission" date="2004-09" db="EMBL/GenBank/DDBJ databases">
        <title>Large-scale analysis of RIKEN Arabidopsis full-length (RAFL) cDNAs.</title>
        <authorList>
            <person name="Totoki Y."/>
            <person name="Seki M."/>
            <person name="Ishida J."/>
            <person name="Nakajima M."/>
            <person name="Enju A."/>
            <person name="Kamiya A."/>
            <person name="Narusaka M."/>
            <person name="Shin-i T."/>
            <person name="Nakagawa M."/>
            <person name="Sakamoto N."/>
            <person name="Oishi K."/>
            <person name="Kohara Y."/>
            <person name="Kobayashi M."/>
            <person name="Toyoda A."/>
            <person name="Sakaki Y."/>
            <person name="Sakurai T."/>
            <person name="Iida K."/>
            <person name="Akiyama K."/>
            <person name="Satou M."/>
            <person name="Toyoda T."/>
            <person name="Konagaya A."/>
            <person name="Carninci P."/>
            <person name="Kawai J."/>
            <person name="Hayashizaki Y."/>
            <person name="Shinozaki K."/>
        </authorList>
    </citation>
    <scope>NUCLEOTIDE SEQUENCE</scope>
</reference>
<dbReference type="EMBL" id="AK175346">
    <property type="protein sequence ID" value="BAD43109.1"/>
    <property type="molecule type" value="mRNA"/>
</dbReference>
<sequence length="61" mass="7279">TRSFDNTRKERERVIVLLKDKVESREERGYNRFCKALQWFVKQNPALVKTDELIASLLLNL</sequence>
<accession>Q682M1</accession>
<name>Q682M1_ARATH</name>
<dbReference type="AlphaFoldDB" id="Q682M1"/>
<organism evidence="1">
    <name type="scientific">Arabidopsis thaliana</name>
    <name type="common">Mouse-ear cress</name>
    <dbReference type="NCBI Taxonomy" id="3702"/>
    <lineage>
        <taxon>Eukaryota</taxon>
        <taxon>Viridiplantae</taxon>
        <taxon>Streptophyta</taxon>
        <taxon>Embryophyta</taxon>
        <taxon>Tracheophyta</taxon>
        <taxon>Spermatophyta</taxon>
        <taxon>Magnoliopsida</taxon>
        <taxon>eudicotyledons</taxon>
        <taxon>Gunneridae</taxon>
        <taxon>Pentapetalae</taxon>
        <taxon>rosids</taxon>
        <taxon>malvids</taxon>
        <taxon>Brassicales</taxon>
        <taxon>Brassicaceae</taxon>
        <taxon>Camelineae</taxon>
        <taxon>Arabidopsis</taxon>
    </lineage>
</organism>
<evidence type="ECO:0000313" key="1">
    <source>
        <dbReference type="EMBL" id="BAD43109.1"/>
    </source>
</evidence>
<feature type="non-terminal residue" evidence="1">
    <location>
        <position position="1"/>
    </location>
</feature>
<feature type="non-terminal residue" evidence="1">
    <location>
        <position position="61"/>
    </location>
</feature>